<feature type="domain" description="Sulfatase-modifying factor enzyme-like" evidence="1">
    <location>
        <begin position="343"/>
        <end position="416"/>
    </location>
</feature>
<dbReference type="InterPro" id="IPR051043">
    <property type="entry name" value="Sulfatase_Mod_Factor_Kinase"/>
</dbReference>
<evidence type="ECO:0000313" key="3">
    <source>
        <dbReference type="Proteomes" id="UP000037558"/>
    </source>
</evidence>
<dbReference type="STRING" id="284581.AMD01_15810"/>
<dbReference type="InterPro" id="IPR042095">
    <property type="entry name" value="SUMF_sf"/>
</dbReference>
<evidence type="ECO:0000259" key="1">
    <source>
        <dbReference type="Pfam" id="PF03781"/>
    </source>
</evidence>
<dbReference type="Gene3D" id="3.90.1580.10">
    <property type="entry name" value="paralog of FGE (formylglycine-generating enzyme)"/>
    <property type="match status" value="1"/>
</dbReference>
<comment type="caution">
    <text evidence="2">The sequence shown here is derived from an EMBL/GenBank/DDBJ whole genome shotgun (WGS) entry which is preliminary data.</text>
</comment>
<dbReference type="SUPFAM" id="SSF56436">
    <property type="entry name" value="C-type lectin-like"/>
    <property type="match status" value="1"/>
</dbReference>
<dbReference type="InterPro" id="IPR005532">
    <property type="entry name" value="SUMF_dom"/>
</dbReference>
<dbReference type="Pfam" id="PF03781">
    <property type="entry name" value="FGE-sulfatase"/>
    <property type="match status" value="2"/>
</dbReference>
<dbReference type="Proteomes" id="UP000037558">
    <property type="component" value="Unassembled WGS sequence"/>
</dbReference>
<protein>
    <recommendedName>
        <fullName evidence="1">Sulfatase-modifying factor enzyme-like domain-containing protein</fullName>
    </recommendedName>
</protein>
<keyword evidence="3" id="KW-1185">Reference proteome</keyword>
<dbReference type="PATRIC" id="fig|284581.3.peg.1168"/>
<evidence type="ECO:0000313" key="2">
    <source>
        <dbReference type="EMBL" id="KOO43547.1"/>
    </source>
</evidence>
<dbReference type="InterPro" id="IPR017806">
    <property type="entry name" value="EgtB"/>
</dbReference>
<organism evidence="2 3">
    <name type="scientific">Priestia koreensis</name>
    <dbReference type="NCBI Taxonomy" id="284581"/>
    <lineage>
        <taxon>Bacteria</taxon>
        <taxon>Bacillati</taxon>
        <taxon>Bacillota</taxon>
        <taxon>Bacilli</taxon>
        <taxon>Bacillales</taxon>
        <taxon>Bacillaceae</taxon>
        <taxon>Priestia</taxon>
    </lineage>
</organism>
<proteinExistence type="predicted"/>
<dbReference type="PANTHER" id="PTHR23150">
    <property type="entry name" value="SULFATASE MODIFYING FACTOR 1, 2"/>
    <property type="match status" value="1"/>
</dbReference>
<dbReference type="NCBIfam" id="TIGR03440">
    <property type="entry name" value="egtB_TIGR03440"/>
    <property type="match status" value="1"/>
</dbReference>
<dbReference type="GO" id="GO:0052699">
    <property type="term" value="P:ergothioneine biosynthetic process"/>
    <property type="evidence" value="ECO:0007669"/>
    <property type="project" value="InterPro"/>
</dbReference>
<name>A0A0M0KY63_9BACI</name>
<reference evidence="3" key="1">
    <citation type="submission" date="2015-08" db="EMBL/GenBank/DDBJ databases">
        <title>Fjat-14210 dsm16467.</title>
        <authorList>
            <person name="Liu B."/>
            <person name="Wang J."/>
            <person name="Zhu Y."/>
            <person name="Liu G."/>
            <person name="Chen Q."/>
            <person name="Chen Z."/>
            <person name="Lan J."/>
            <person name="Che J."/>
            <person name="Ge C."/>
            <person name="Shi H."/>
            <person name="Pan Z."/>
            <person name="Liu X."/>
        </authorList>
    </citation>
    <scope>NUCLEOTIDE SEQUENCE [LARGE SCALE GENOMIC DNA]</scope>
    <source>
        <strain evidence="3">DSM 16467</strain>
    </source>
</reference>
<sequence>MKSQISSRMAHHFHLIRQATLRLVDPLQTEDFTIQASENVSPTKWHLAHTTWFFETFVLTKYLSYYRVFKSNYDYLFNSYYESVGPFHSRENRGLLTRPTVEEIYSYRSYVDHHMMILLGSNHEEIKDIEALVEIGLNHEQQHQELILTDIKFNFYQNPLLPVYKETIDRTPHAPATDEMIPFRGGLVEIGTSDSTRFSFDNERPRHKVWLEPFKLAAHPVTNKEYIAFIEDGGYENPSYWLSDGWATVKRESWRAPLYWREQWGKWMIYTLSGEQPLKLEEPVCHVSFYEADAFARWKGKRLPTEAEWEHAAEPVKVEGNFADHGYAHPRCHSSENEQLKKIYGDVWEWTQTPYTPYPRSKPLDGALGEYNAKFMCNQMVLRGGSCATPLSHIRPTYRNFFQPETRWQFSGLRLAEDAE</sequence>
<dbReference type="PANTHER" id="PTHR23150:SF36">
    <property type="entry name" value="HERCYNINE OXYGENASE"/>
    <property type="match status" value="1"/>
</dbReference>
<feature type="domain" description="Sulfatase-modifying factor enzyme-like" evidence="1">
    <location>
        <begin position="177"/>
        <end position="314"/>
    </location>
</feature>
<dbReference type="EMBL" id="LILC01000021">
    <property type="protein sequence ID" value="KOO43547.1"/>
    <property type="molecule type" value="Genomic_DNA"/>
</dbReference>
<gene>
    <name evidence="2" type="ORF">AMD01_15810</name>
</gene>
<accession>A0A0M0KY63</accession>
<dbReference type="AlphaFoldDB" id="A0A0M0KY63"/>
<dbReference type="InterPro" id="IPR016187">
    <property type="entry name" value="CTDL_fold"/>
</dbReference>
<dbReference type="OrthoDB" id="9768004at2"/>